<dbReference type="AlphaFoldDB" id="A0A0F9D4C3"/>
<sequence length="85" mass="9451">MNIEIKCWTDTSYCGGDSEGMKINGKHRLSVSGLSDCPEDAIVGRDLIDCRQVSRFMAEAHKAGAEGEKLSIKIMEVEIRDEVFE</sequence>
<organism evidence="1">
    <name type="scientific">marine sediment metagenome</name>
    <dbReference type="NCBI Taxonomy" id="412755"/>
    <lineage>
        <taxon>unclassified sequences</taxon>
        <taxon>metagenomes</taxon>
        <taxon>ecological metagenomes</taxon>
    </lineage>
</organism>
<proteinExistence type="predicted"/>
<protein>
    <submittedName>
        <fullName evidence="1">Uncharacterized protein</fullName>
    </submittedName>
</protein>
<name>A0A0F9D4C3_9ZZZZ</name>
<accession>A0A0F9D4C3</accession>
<reference evidence="1" key="1">
    <citation type="journal article" date="2015" name="Nature">
        <title>Complex archaea that bridge the gap between prokaryotes and eukaryotes.</title>
        <authorList>
            <person name="Spang A."/>
            <person name="Saw J.H."/>
            <person name="Jorgensen S.L."/>
            <person name="Zaremba-Niedzwiedzka K."/>
            <person name="Martijn J."/>
            <person name="Lind A.E."/>
            <person name="van Eijk R."/>
            <person name="Schleper C."/>
            <person name="Guy L."/>
            <person name="Ettema T.J."/>
        </authorList>
    </citation>
    <scope>NUCLEOTIDE SEQUENCE</scope>
</reference>
<gene>
    <name evidence="1" type="ORF">LCGC14_2324710</name>
</gene>
<dbReference type="EMBL" id="LAZR01033294">
    <property type="protein sequence ID" value="KKL48516.1"/>
    <property type="molecule type" value="Genomic_DNA"/>
</dbReference>
<comment type="caution">
    <text evidence="1">The sequence shown here is derived from an EMBL/GenBank/DDBJ whole genome shotgun (WGS) entry which is preliminary data.</text>
</comment>
<evidence type="ECO:0000313" key="1">
    <source>
        <dbReference type="EMBL" id="KKL48516.1"/>
    </source>
</evidence>